<protein>
    <submittedName>
        <fullName evidence="1">Uncharacterized protein</fullName>
    </submittedName>
</protein>
<reference evidence="1 2" key="1">
    <citation type="submission" date="2020-12" db="EMBL/GenBank/DDBJ databases">
        <title>Genomic characterization of four novel bacteriophages infecting Klebsiella pneumoniae.</title>
        <authorList>
            <person name="Estrada Bonilla B."/>
            <person name="Costa A.R."/>
            <person name="van Rossum T."/>
            <person name="Hagedoorn S."/>
            <person name="Wallinga H."/>
            <person name="Xiao M."/>
            <person name="Song W."/>
            <person name="Haas P.-J."/>
            <person name="Nobrega F.L."/>
            <person name="Brouns S.J.J."/>
        </authorList>
    </citation>
    <scope>NUCLEOTIDE SEQUENCE [LARGE SCALE GENOMIC DNA]</scope>
</reference>
<dbReference type="EMBL" id="MW394389">
    <property type="protein sequence ID" value="QQV91699.1"/>
    <property type="molecule type" value="Genomic_DNA"/>
</dbReference>
<sequence length="581" mass="62643">MALTKATMVSSSLAYFKHKVSGLTRILEDIFYDRPSIRDFGAEPDYRLGMTSGFTDSTEAFRQAAIYSSTTGKTVRIPAASEQGSGYYISDTVPMTPGATIDNPINAGLAAAFEGDGKGHTFIFVDNTVNAFPLFTAYTTSGSPTTLKIKGMSVLPIERSNDDFSKGTFLINSGTNMAVLHDLYVDRGFARGIDNVNGKAGTWTELTSLRDVWIRYCTEFDIGFRLHSIGPNGEVNVAPYSDSSFAGNFMDNVELEARNGGCCIFIDEKVHLYNSDWSAVMHTSDAVSYFIKNKGTRHRSTDRLSFEGEGSCVNQGGYDNMSGSWAIQSTSGVMKFTDTTNPFVVNASLIGPVTLKHSSFTTGAPAIKKVESLRPYRNTNPSRQIVGLTGDNIESAGYICYADGPTKTNGFGILSAAFNGKLEDIRLRYLLAASGLYTIDDAWNLDHMSPTNSTGPQLQITKSGYHHGKKGYRYTASASANASSQTVSVQLADLPDDAPFHFSVRVRGTGVEHTSIFVAQKGRNTNNGIGVFLGATIAVGPSSGWVAPLNLRVSDSGLMTFQLTTPVDVSISIIMDGIGNY</sequence>
<evidence type="ECO:0000313" key="2">
    <source>
        <dbReference type="Proteomes" id="UP000596240"/>
    </source>
</evidence>
<dbReference type="Proteomes" id="UP000596240">
    <property type="component" value="Segment"/>
</dbReference>
<name>A0A7U0GAL7_9CAUD</name>
<keyword evidence="2" id="KW-1185">Reference proteome</keyword>
<gene>
    <name evidence="1" type="ORF">vBKpPFBKp16_006</name>
</gene>
<accession>A0A7U0GAL7</accession>
<evidence type="ECO:0000313" key="1">
    <source>
        <dbReference type="EMBL" id="QQV91699.1"/>
    </source>
</evidence>
<organism evidence="1 2">
    <name type="scientific">Klebsiella phage vB_KpP_FBKp16</name>
    <dbReference type="NCBI Taxonomy" id="2801836"/>
    <lineage>
        <taxon>Viruses</taxon>
        <taxon>Duplodnaviria</taxon>
        <taxon>Heunggongvirae</taxon>
        <taxon>Uroviricota</taxon>
        <taxon>Caudoviricetes</taxon>
        <taxon>Autographivirales</taxon>
        <taxon>Autosignataviridae</taxon>
        <taxon>Molineuxvirinae</taxon>
        <taxon>Gansuvirus</taxon>
        <taxon>Gansuvirus FBKp16</taxon>
    </lineage>
</organism>
<proteinExistence type="predicted"/>